<dbReference type="NCBIfam" id="TIGR02532">
    <property type="entry name" value="IV_pilin_GFxxxE"/>
    <property type="match status" value="1"/>
</dbReference>
<dbReference type="EMBL" id="LILC01000019">
    <property type="protein sequence ID" value="KOO43938.1"/>
    <property type="molecule type" value="Genomic_DNA"/>
</dbReference>
<comment type="subcellular location">
    <subcellularLocation>
        <location evidence="1">Cell surface</location>
    </subcellularLocation>
</comment>
<keyword evidence="3" id="KW-0812">Transmembrane</keyword>
<protein>
    <recommendedName>
        <fullName evidence="6">Competence protein ComGF</fullName>
    </recommendedName>
</protein>
<name>A0A0M0KZW0_9BACI</name>
<dbReference type="Proteomes" id="UP000037558">
    <property type="component" value="Unassembled WGS sequence"/>
</dbReference>
<evidence type="ECO:0000313" key="4">
    <source>
        <dbReference type="EMBL" id="KOO43938.1"/>
    </source>
</evidence>
<feature type="transmembrane region" description="Helical" evidence="3">
    <location>
        <begin position="6"/>
        <end position="25"/>
    </location>
</feature>
<dbReference type="STRING" id="284581.AMD01_14520"/>
<evidence type="ECO:0000256" key="1">
    <source>
        <dbReference type="ARBA" id="ARBA00004241"/>
    </source>
</evidence>
<dbReference type="GO" id="GO:0030420">
    <property type="term" value="P:establishment of competence for transformation"/>
    <property type="evidence" value="ECO:0007669"/>
    <property type="project" value="UniProtKB-KW"/>
</dbReference>
<dbReference type="Pfam" id="PF15980">
    <property type="entry name" value="ComGF"/>
    <property type="match status" value="1"/>
</dbReference>
<proteinExistence type="predicted"/>
<keyword evidence="3" id="KW-0472">Membrane</keyword>
<keyword evidence="3" id="KW-1133">Transmembrane helix</keyword>
<dbReference type="PATRIC" id="fig|284581.3.peg.3972"/>
<dbReference type="NCBIfam" id="NF041002">
    <property type="entry name" value="pilin_ComGF"/>
    <property type="match status" value="1"/>
</dbReference>
<sequence length="141" mass="16294">MKNQKGFTLLEMLISLSLFSFLIAFQPLLMNLIKQFHQTDETIELQEWEIFIQQLSFDLREATEFRIQEQKLVLITKDNLAVTYERYGNKARRQVDGRGHEIVLQGIKTIVFSQSTAGITVATIALDDRHFKQRISSFVGG</sequence>
<accession>A0A0M0KZW0</accession>
<dbReference type="InterPro" id="IPR012902">
    <property type="entry name" value="N_methyl_site"/>
</dbReference>
<evidence type="ECO:0000313" key="5">
    <source>
        <dbReference type="Proteomes" id="UP000037558"/>
    </source>
</evidence>
<evidence type="ECO:0008006" key="6">
    <source>
        <dbReference type="Google" id="ProtNLM"/>
    </source>
</evidence>
<dbReference type="AlphaFoldDB" id="A0A0M0KZW0"/>
<gene>
    <name evidence="4" type="ORF">AMD01_14520</name>
</gene>
<comment type="caution">
    <text evidence="4">The sequence shown here is derived from an EMBL/GenBank/DDBJ whole genome shotgun (WGS) entry which is preliminary data.</text>
</comment>
<keyword evidence="2" id="KW-0178">Competence</keyword>
<dbReference type="InterPro" id="IPR016977">
    <property type="entry name" value="ComGF"/>
</dbReference>
<evidence type="ECO:0000256" key="3">
    <source>
        <dbReference type="SAM" id="Phobius"/>
    </source>
</evidence>
<dbReference type="OrthoDB" id="2361316at2"/>
<evidence type="ECO:0000256" key="2">
    <source>
        <dbReference type="ARBA" id="ARBA00023287"/>
    </source>
</evidence>
<organism evidence="4 5">
    <name type="scientific">Priestia koreensis</name>
    <dbReference type="NCBI Taxonomy" id="284581"/>
    <lineage>
        <taxon>Bacteria</taxon>
        <taxon>Bacillati</taxon>
        <taxon>Bacillota</taxon>
        <taxon>Bacilli</taxon>
        <taxon>Bacillales</taxon>
        <taxon>Bacillaceae</taxon>
        <taxon>Priestia</taxon>
    </lineage>
</organism>
<dbReference type="Pfam" id="PF07963">
    <property type="entry name" value="N_methyl"/>
    <property type="match status" value="1"/>
</dbReference>
<keyword evidence="5" id="KW-1185">Reference proteome</keyword>
<dbReference type="RefSeq" id="WP_053402143.1">
    <property type="nucleotide sequence ID" value="NZ_LILC01000019.1"/>
</dbReference>
<reference evidence="5" key="1">
    <citation type="submission" date="2015-08" db="EMBL/GenBank/DDBJ databases">
        <title>Fjat-14210 dsm16467.</title>
        <authorList>
            <person name="Liu B."/>
            <person name="Wang J."/>
            <person name="Zhu Y."/>
            <person name="Liu G."/>
            <person name="Chen Q."/>
            <person name="Chen Z."/>
            <person name="Lan J."/>
            <person name="Che J."/>
            <person name="Ge C."/>
            <person name="Shi H."/>
            <person name="Pan Z."/>
            <person name="Liu X."/>
        </authorList>
    </citation>
    <scope>NUCLEOTIDE SEQUENCE [LARGE SCALE GENOMIC DNA]</scope>
    <source>
        <strain evidence="5">DSM 16467</strain>
    </source>
</reference>
<dbReference type="GO" id="GO:0009986">
    <property type="term" value="C:cell surface"/>
    <property type="evidence" value="ECO:0007669"/>
    <property type="project" value="UniProtKB-SubCell"/>
</dbReference>